<organism evidence="1 2">
    <name type="scientific">Polyangium jinanense</name>
    <dbReference type="NCBI Taxonomy" id="2829994"/>
    <lineage>
        <taxon>Bacteria</taxon>
        <taxon>Pseudomonadati</taxon>
        <taxon>Myxococcota</taxon>
        <taxon>Polyangia</taxon>
        <taxon>Polyangiales</taxon>
        <taxon>Polyangiaceae</taxon>
        <taxon>Polyangium</taxon>
    </lineage>
</organism>
<sequence>MSTTPNPMGADELAMRVVARSVPGAFFTLLAPDADVARAAAVVSEEISSFGDEAALRVEPKDALAFTRRIQEHASGPVVVSGVDGFTGTEWAHLDLLRSRLAHDGAIVLVMGEQSFARLMRAAPNFASFLGGSLWRWDRSSSILSHEEREARLRALQAWSGRTNDDVVSLAQRGELPRDPEYAEWLVLLDRGDLLER</sequence>
<protein>
    <submittedName>
        <fullName evidence="1">Uncharacterized protein</fullName>
    </submittedName>
</protein>
<evidence type="ECO:0000313" key="1">
    <source>
        <dbReference type="EMBL" id="MDC3981913.1"/>
    </source>
</evidence>
<dbReference type="Proteomes" id="UP001151081">
    <property type="component" value="Unassembled WGS sequence"/>
</dbReference>
<dbReference type="RefSeq" id="WP_272418882.1">
    <property type="nucleotide sequence ID" value="NZ_JAGTJJ010000006.1"/>
</dbReference>
<reference evidence="1 2" key="1">
    <citation type="submission" date="2021-04" db="EMBL/GenBank/DDBJ databases">
        <title>Genome analysis of Polyangium sp.</title>
        <authorList>
            <person name="Li Y."/>
            <person name="Wang J."/>
        </authorList>
    </citation>
    <scope>NUCLEOTIDE SEQUENCE [LARGE SCALE GENOMIC DNA]</scope>
    <source>
        <strain evidence="1 2">SDU14</strain>
    </source>
</reference>
<dbReference type="AlphaFoldDB" id="A0A9X3X443"/>
<gene>
    <name evidence="1" type="ORF">KEG57_15460</name>
</gene>
<name>A0A9X3X443_9BACT</name>
<proteinExistence type="predicted"/>
<evidence type="ECO:0000313" key="2">
    <source>
        <dbReference type="Proteomes" id="UP001151081"/>
    </source>
</evidence>
<accession>A0A9X3X443</accession>
<dbReference type="EMBL" id="JAGTJJ010000006">
    <property type="protein sequence ID" value="MDC3981913.1"/>
    <property type="molecule type" value="Genomic_DNA"/>
</dbReference>
<keyword evidence="2" id="KW-1185">Reference proteome</keyword>
<comment type="caution">
    <text evidence="1">The sequence shown here is derived from an EMBL/GenBank/DDBJ whole genome shotgun (WGS) entry which is preliminary data.</text>
</comment>